<evidence type="ECO:0000256" key="4">
    <source>
        <dbReference type="SAM" id="MobiDB-lite"/>
    </source>
</evidence>
<evidence type="ECO:0000313" key="5">
    <source>
        <dbReference type="EMBL" id="KAJ4454960.1"/>
    </source>
</evidence>
<keyword evidence="2" id="KW-0539">Nucleus</keyword>
<gene>
    <name evidence="5" type="ORF">PAPYR_10204</name>
</gene>
<evidence type="ECO:0000256" key="2">
    <source>
        <dbReference type="ARBA" id="ARBA00023242"/>
    </source>
</evidence>
<dbReference type="EMBL" id="JAPMOS010000126">
    <property type="protein sequence ID" value="KAJ4454960.1"/>
    <property type="molecule type" value="Genomic_DNA"/>
</dbReference>
<evidence type="ECO:0000256" key="1">
    <source>
        <dbReference type="ARBA" id="ARBA00004123"/>
    </source>
</evidence>
<reference evidence="5" key="1">
    <citation type="journal article" date="2022" name="bioRxiv">
        <title>Genomics of Preaxostyla Flagellates Illuminates Evolutionary Transitions and the Path Towards Mitochondrial Loss.</title>
        <authorList>
            <person name="Novak L.V.F."/>
            <person name="Treitli S.C."/>
            <person name="Pyrih J."/>
            <person name="Halakuc P."/>
            <person name="Pipaliya S.V."/>
            <person name="Vacek V."/>
            <person name="Brzon O."/>
            <person name="Soukal P."/>
            <person name="Eme L."/>
            <person name="Dacks J.B."/>
            <person name="Karnkowska A."/>
            <person name="Elias M."/>
            <person name="Hampl V."/>
        </authorList>
    </citation>
    <scope>NUCLEOTIDE SEQUENCE</scope>
    <source>
        <strain evidence="5">RCP-MX</strain>
    </source>
</reference>
<evidence type="ECO:0000313" key="6">
    <source>
        <dbReference type="Proteomes" id="UP001141327"/>
    </source>
</evidence>
<proteinExistence type="predicted"/>
<sequence>MNIPQTKEFTRRAEFKPEDDSLRKLIRQWNVWKEAYLKGQMDDAVNKKFLEDLQDYEYLRKRLEQTRDGLSRSSERTQQQCEDIERDSQRKLGEISSLQARVMTARAERENEEQYHVLVKQVHEHGSPKELEQTLARLNAQIQGHEARLQRLDEAIEYRRRQNEIAAAAVADCMAPLPSHLLPNQANITPDVPPATPLSPPGDSGAGVQMLPHPGHADAPPTPARDTGAAGMEIETGAR</sequence>
<evidence type="ECO:0000256" key="3">
    <source>
        <dbReference type="SAM" id="Coils"/>
    </source>
</evidence>
<feature type="coiled-coil region" evidence="3">
    <location>
        <begin position="128"/>
        <end position="155"/>
    </location>
</feature>
<dbReference type="Pfam" id="PF05615">
    <property type="entry name" value="THOC7"/>
    <property type="match status" value="1"/>
</dbReference>
<organism evidence="5 6">
    <name type="scientific">Paratrimastix pyriformis</name>
    <dbReference type="NCBI Taxonomy" id="342808"/>
    <lineage>
        <taxon>Eukaryota</taxon>
        <taxon>Metamonada</taxon>
        <taxon>Preaxostyla</taxon>
        <taxon>Paratrimastigidae</taxon>
        <taxon>Paratrimastix</taxon>
    </lineage>
</organism>
<comment type="subcellular location">
    <subcellularLocation>
        <location evidence="1">Nucleus</location>
    </subcellularLocation>
</comment>
<name>A0ABQ8U6G9_9EUKA</name>
<feature type="region of interest" description="Disordered" evidence="4">
    <location>
        <begin position="188"/>
        <end position="239"/>
    </location>
</feature>
<keyword evidence="6" id="KW-1185">Reference proteome</keyword>
<dbReference type="Proteomes" id="UP001141327">
    <property type="component" value="Unassembled WGS sequence"/>
</dbReference>
<dbReference type="InterPro" id="IPR008501">
    <property type="entry name" value="THOC7/Mft1"/>
</dbReference>
<keyword evidence="3" id="KW-0175">Coiled coil</keyword>
<feature type="region of interest" description="Disordered" evidence="4">
    <location>
        <begin position="67"/>
        <end position="88"/>
    </location>
</feature>
<accession>A0ABQ8U6G9</accession>
<comment type="caution">
    <text evidence="5">The sequence shown here is derived from an EMBL/GenBank/DDBJ whole genome shotgun (WGS) entry which is preliminary data.</text>
</comment>
<protein>
    <submittedName>
        <fullName evidence="5">Uncharacterized protein</fullName>
    </submittedName>
</protein>
<feature type="compositionally biased region" description="Pro residues" evidence="4">
    <location>
        <begin position="191"/>
        <end position="200"/>
    </location>
</feature>